<name>A0A1T4JXS4_9FIRM</name>
<dbReference type="RefSeq" id="WP_078785712.1">
    <property type="nucleotide sequence ID" value="NZ_FMTO01000002.1"/>
</dbReference>
<dbReference type="InterPro" id="IPR017853">
    <property type="entry name" value="GH"/>
</dbReference>
<evidence type="ECO:0000313" key="5">
    <source>
        <dbReference type="EMBL" id="SJZ34909.1"/>
    </source>
</evidence>
<proteinExistence type="inferred from homology"/>
<dbReference type="EMBL" id="FUXA01000003">
    <property type="protein sequence ID" value="SJZ34909.1"/>
    <property type="molecule type" value="Genomic_DNA"/>
</dbReference>
<reference evidence="5 6" key="1">
    <citation type="submission" date="2017-02" db="EMBL/GenBank/DDBJ databases">
        <authorList>
            <person name="Peterson S.W."/>
        </authorList>
    </citation>
    <scope>NUCLEOTIDE SEQUENCE [LARGE SCALE GENOMIC DNA]</scope>
    <source>
        <strain evidence="5 6">ATCC 17233</strain>
    </source>
</reference>
<dbReference type="EC" id="3.2.1.89" evidence="4"/>
<organism evidence="5 6">
    <name type="scientific">Eubacterium ruminantium</name>
    <dbReference type="NCBI Taxonomy" id="42322"/>
    <lineage>
        <taxon>Bacteria</taxon>
        <taxon>Bacillati</taxon>
        <taxon>Bacillota</taxon>
        <taxon>Clostridia</taxon>
        <taxon>Eubacteriales</taxon>
        <taxon>Eubacteriaceae</taxon>
        <taxon>Eubacterium</taxon>
    </lineage>
</organism>
<comment type="catalytic activity">
    <reaction evidence="4">
        <text>The enzyme specifically hydrolyzes (1-&gt;4)-beta-D-galactosidic linkages in type I arabinogalactans.</text>
        <dbReference type="EC" id="3.2.1.89"/>
    </reaction>
</comment>
<dbReference type="SUPFAM" id="SSF51445">
    <property type="entry name" value="(Trans)glycosidases"/>
    <property type="match status" value="1"/>
</dbReference>
<evidence type="ECO:0000256" key="2">
    <source>
        <dbReference type="ARBA" id="ARBA00022801"/>
    </source>
</evidence>
<dbReference type="Gene3D" id="3.20.20.80">
    <property type="entry name" value="Glycosidases"/>
    <property type="match status" value="1"/>
</dbReference>
<evidence type="ECO:0000256" key="3">
    <source>
        <dbReference type="ARBA" id="ARBA00023295"/>
    </source>
</evidence>
<dbReference type="OrthoDB" id="2035039at2"/>
<dbReference type="Proteomes" id="UP000189857">
    <property type="component" value="Unassembled WGS sequence"/>
</dbReference>
<keyword evidence="6" id="KW-1185">Reference proteome</keyword>
<evidence type="ECO:0000256" key="4">
    <source>
        <dbReference type="RuleBase" id="RU361192"/>
    </source>
</evidence>
<keyword evidence="2 4" id="KW-0378">Hydrolase</keyword>
<keyword evidence="3 4" id="KW-0326">Glycosidase</keyword>
<dbReference type="GO" id="GO:0031218">
    <property type="term" value="F:arabinogalactan endo-1,4-beta-galactosidase activity"/>
    <property type="evidence" value="ECO:0007669"/>
    <property type="project" value="UniProtKB-EC"/>
</dbReference>
<dbReference type="GO" id="GO:0015926">
    <property type="term" value="F:glucosidase activity"/>
    <property type="evidence" value="ECO:0007669"/>
    <property type="project" value="InterPro"/>
</dbReference>
<sequence>MNGLCRMADVSMGANKEELNALKTKGLDTILTTVSISTDGCEGLESVAGYGSDIMSIGLKWCIKLDMEGLYQSVLSEVGADSRMFIRKAERASFENVHKLFSRVKEVGAVPEFVMINIDIYAELGGLSLRFEEQTRVINAVINAVKAACPNCKVIFSTKDSTDNEKAKKWFNRYQVAGGKGFDIISLSYELNSETFYDLSCNMSDLSRRFDAFIIVDISSQDDVSSSDIGLADLDSAISIVPMDKGFGTIYSDKLLDVVGQVA</sequence>
<dbReference type="AlphaFoldDB" id="A0A1T4JXS4"/>
<protein>
    <recommendedName>
        <fullName evidence="4">Arabinogalactan endo-beta-1,4-galactanase</fullName>
        <ecNumber evidence="4">3.2.1.89</ecNumber>
    </recommendedName>
</protein>
<accession>A0A1T4JXS4</accession>
<dbReference type="Pfam" id="PF07745">
    <property type="entry name" value="Glyco_hydro_53"/>
    <property type="match status" value="1"/>
</dbReference>
<gene>
    <name evidence="5" type="ORF">SAMN02745110_00012</name>
</gene>
<comment type="similarity">
    <text evidence="1 4">Belongs to the glycosyl hydrolase 53 family.</text>
</comment>
<evidence type="ECO:0000313" key="6">
    <source>
        <dbReference type="Proteomes" id="UP000189857"/>
    </source>
</evidence>
<evidence type="ECO:0000256" key="1">
    <source>
        <dbReference type="ARBA" id="ARBA00010687"/>
    </source>
</evidence>
<dbReference type="InterPro" id="IPR011683">
    <property type="entry name" value="Glyco_hydro_53"/>
</dbReference>